<gene>
    <name evidence="1" type="ORF">I6I88_17305</name>
    <name evidence="2" type="ORF">NCTC11179_02792</name>
</gene>
<dbReference type="EMBL" id="UGQL01000002">
    <property type="protein sequence ID" value="STZ69286.1"/>
    <property type="molecule type" value="Genomic_DNA"/>
</dbReference>
<protein>
    <submittedName>
        <fullName evidence="2">Uncharacterized protein</fullName>
    </submittedName>
</protein>
<dbReference type="Pfam" id="PF19852">
    <property type="entry name" value="DUF6327"/>
    <property type="match status" value="1"/>
</dbReference>
<evidence type="ECO:0000313" key="2">
    <source>
        <dbReference type="EMBL" id="STZ69286.1"/>
    </source>
</evidence>
<dbReference type="InterPro" id="IPR046290">
    <property type="entry name" value="DUF6327"/>
</dbReference>
<dbReference type="AlphaFoldDB" id="A0A378RS16"/>
<reference evidence="2 3" key="1">
    <citation type="submission" date="2018-06" db="EMBL/GenBank/DDBJ databases">
        <authorList>
            <consortium name="Pathogen Informatics"/>
            <person name="Doyle S."/>
        </authorList>
    </citation>
    <scope>NUCLEOTIDE SEQUENCE [LARGE SCALE GENOMIC DNA]</scope>
    <source>
        <strain evidence="2 3">NCTC11179</strain>
    </source>
</reference>
<dbReference type="EMBL" id="CP068108">
    <property type="protein sequence ID" value="QQT99896.1"/>
    <property type="molecule type" value="Genomic_DNA"/>
</dbReference>
<keyword evidence="3" id="KW-1185">Reference proteome</keyword>
<evidence type="ECO:0000313" key="4">
    <source>
        <dbReference type="Proteomes" id="UP000596202"/>
    </source>
</evidence>
<dbReference type="OrthoDB" id="1150607at2"/>
<dbReference type="GeneID" id="93529443"/>
<reference evidence="1 4" key="2">
    <citation type="submission" date="2021-01" db="EMBL/GenBank/DDBJ databases">
        <title>FDA dAtabase for Regulatory Grade micrObial Sequences (FDA-ARGOS): Supporting development and validation of Infectious Disease Dx tests.</title>
        <authorList>
            <person name="Sproer C."/>
            <person name="Gronow S."/>
            <person name="Severitt S."/>
            <person name="Schroder I."/>
            <person name="Tallon L."/>
            <person name="Sadzewicz L."/>
            <person name="Zhao X."/>
            <person name="Boylan J."/>
            <person name="Ott S."/>
            <person name="Bowen H."/>
            <person name="Vavikolanu K."/>
            <person name="Mehta A."/>
            <person name="Aluvathingal J."/>
            <person name="Nadendla S."/>
            <person name="Lowell S."/>
            <person name="Myers T."/>
            <person name="Yan Y."/>
            <person name="Sichtig H."/>
        </authorList>
    </citation>
    <scope>NUCLEOTIDE SEQUENCE [LARGE SCALE GENOMIC DNA]</scope>
    <source>
        <strain evidence="1 4">FDAARGOS_1131</strain>
    </source>
</reference>
<dbReference type="Proteomes" id="UP000596202">
    <property type="component" value="Chromosome"/>
</dbReference>
<proteinExistence type="predicted"/>
<evidence type="ECO:0000313" key="1">
    <source>
        <dbReference type="EMBL" id="QQT99896.1"/>
    </source>
</evidence>
<sequence>MRKSYSSFEQINQDLQILRIEREIHYQKINLAFDELKEDVAPQNLIKNTLGSAGSLLRNSGGIQTLLVTSILKYFIRKFRK</sequence>
<dbReference type="Proteomes" id="UP000255024">
    <property type="component" value="Unassembled WGS sequence"/>
</dbReference>
<name>A0A378RS16_MYROD</name>
<dbReference type="RefSeq" id="WP_002988515.1">
    <property type="nucleotide sequence ID" value="NZ_CP068107.1"/>
</dbReference>
<organism evidence="2 3">
    <name type="scientific">Myroides odoratus</name>
    <name type="common">Flavobacterium odoratum</name>
    <dbReference type="NCBI Taxonomy" id="256"/>
    <lineage>
        <taxon>Bacteria</taxon>
        <taxon>Pseudomonadati</taxon>
        <taxon>Bacteroidota</taxon>
        <taxon>Flavobacteriia</taxon>
        <taxon>Flavobacteriales</taxon>
        <taxon>Flavobacteriaceae</taxon>
        <taxon>Myroides</taxon>
    </lineage>
</organism>
<accession>A0A378RS16</accession>
<evidence type="ECO:0000313" key="3">
    <source>
        <dbReference type="Proteomes" id="UP000255024"/>
    </source>
</evidence>